<dbReference type="InterPro" id="IPR053927">
    <property type="entry name" value="FlgK_helical"/>
</dbReference>
<dbReference type="KEGG" id="fpn:ABE65_018080"/>
<dbReference type="SUPFAM" id="SSF64518">
    <property type="entry name" value="Phase 1 flagellin"/>
    <property type="match status" value="1"/>
</dbReference>
<feature type="domain" description="Flagellar basal-body/hook protein C-terminal" evidence="8">
    <location>
        <begin position="461"/>
        <end position="505"/>
    </location>
</feature>
<keyword evidence="10" id="KW-0969">Cilium</keyword>
<evidence type="ECO:0000259" key="8">
    <source>
        <dbReference type="Pfam" id="PF06429"/>
    </source>
</evidence>
<dbReference type="NCBIfam" id="TIGR02492">
    <property type="entry name" value="flgK_ends"/>
    <property type="match status" value="1"/>
</dbReference>
<evidence type="ECO:0000256" key="5">
    <source>
        <dbReference type="ARBA" id="ARBA00022525"/>
    </source>
</evidence>
<evidence type="ECO:0000313" key="11">
    <source>
        <dbReference type="Proteomes" id="UP000076623"/>
    </source>
</evidence>
<dbReference type="InterPro" id="IPR002371">
    <property type="entry name" value="FlgK"/>
</dbReference>
<gene>
    <name evidence="10" type="primary">flgK</name>
    <name evidence="10" type="ORF">ABE65_018080</name>
</gene>
<dbReference type="Pfam" id="PF22638">
    <property type="entry name" value="FlgK_D1"/>
    <property type="match status" value="1"/>
</dbReference>
<accession>A0A160IQ81</accession>
<keyword evidence="5" id="KW-0964">Secreted</keyword>
<keyword evidence="10" id="KW-0282">Flagellum</keyword>
<dbReference type="Proteomes" id="UP000076623">
    <property type="component" value="Chromosome"/>
</dbReference>
<dbReference type="GO" id="GO:0005576">
    <property type="term" value="C:extracellular region"/>
    <property type="evidence" value="ECO:0007669"/>
    <property type="project" value="UniProtKB-SubCell"/>
</dbReference>
<dbReference type="Pfam" id="PF00460">
    <property type="entry name" value="Flg_bb_rod"/>
    <property type="match status" value="1"/>
</dbReference>
<sequence>MRSTFHGLETARRGMFTQQTALQTTGHNIANANTPGYSRQRVNFVQTEAYPAASMNRPQIPGQMGTGVAAGSVQRVREGFLDTQFRGENNKLGYWDARSEALEKMEDIMNEPSDNGLAKTLDRFWQSLQDLSVNPEDSGARSVVRQRGLAVAETFNYLSNSLTAIQGDLKSQANITTKEINALLDDIQSINKQISEVEPHGYLPNTLYDERDSLVDRLSTLLNVEVTTKPSGGKPDPLAAGLYDIKMKDKDGTEFTLVDSTNGTVNHLVINYNDGTGGNGLADSVVVGGGIPITISKFAGGKLQGLIESYGYNDNGSVKGIYPDMLTNLDQMAYQFATEFNKVHSAGWSLSEIEAGAPAGYNFFDLGGVSDPVNPKGAAKLLKLHDDMKELDNIAAATNQFAGDGSNALRLGDVKNAPLDFPGSKSSLQSFYEGAIGKMAVDAQQAVRLTNNSAVLTDSVQQRRLSVSGVSLDEEMTNMIQFQHAYNASARNITVIDEMLDKIINGLGVGGR</sequence>
<dbReference type="PANTHER" id="PTHR30033">
    <property type="entry name" value="FLAGELLAR HOOK-ASSOCIATED PROTEIN 1"/>
    <property type="match status" value="1"/>
</dbReference>
<dbReference type="GO" id="GO:0009424">
    <property type="term" value="C:bacterial-type flagellum hook"/>
    <property type="evidence" value="ECO:0007669"/>
    <property type="project" value="InterPro"/>
</dbReference>
<dbReference type="GO" id="GO:0005198">
    <property type="term" value="F:structural molecule activity"/>
    <property type="evidence" value="ECO:0007669"/>
    <property type="project" value="InterPro"/>
</dbReference>
<dbReference type="PANTHER" id="PTHR30033:SF1">
    <property type="entry name" value="FLAGELLAR HOOK-ASSOCIATED PROTEIN 1"/>
    <property type="match status" value="1"/>
</dbReference>
<evidence type="ECO:0000259" key="7">
    <source>
        <dbReference type="Pfam" id="PF00460"/>
    </source>
</evidence>
<dbReference type="InterPro" id="IPR010930">
    <property type="entry name" value="Flg_bb/hook_C_dom"/>
</dbReference>
<keyword evidence="6" id="KW-0975">Bacterial flagellum</keyword>
<protein>
    <recommendedName>
        <fullName evidence="4">Flagellar hook-associated protein 1</fullName>
    </recommendedName>
</protein>
<evidence type="ECO:0000256" key="1">
    <source>
        <dbReference type="ARBA" id="ARBA00004365"/>
    </source>
</evidence>
<dbReference type="EMBL" id="CP015378">
    <property type="protein sequence ID" value="ANC78601.1"/>
    <property type="molecule type" value="Genomic_DNA"/>
</dbReference>
<keyword evidence="11" id="KW-1185">Reference proteome</keyword>
<evidence type="ECO:0000256" key="3">
    <source>
        <dbReference type="ARBA" id="ARBA00009677"/>
    </source>
</evidence>
<dbReference type="GO" id="GO:0044780">
    <property type="term" value="P:bacterial-type flagellum assembly"/>
    <property type="evidence" value="ECO:0007669"/>
    <property type="project" value="InterPro"/>
</dbReference>
<proteinExistence type="inferred from homology"/>
<comment type="similarity">
    <text evidence="3">Belongs to the flagella basal body rod proteins family.</text>
</comment>
<dbReference type="STRING" id="1221500.ABE65_018080"/>
<dbReference type="AlphaFoldDB" id="A0A160IQ81"/>
<evidence type="ECO:0000313" key="10">
    <source>
        <dbReference type="EMBL" id="ANC78601.1"/>
    </source>
</evidence>
<dbReference type="Pfam" id="PF06429">
    <property type="entry name" value="Flg_bbr_C"/>
    <property type="match status" value="1"/>
</dbReference>
<evidence type="ECO:0000256" key="2">
    <source>
        <dbReference type="ARBA" id="ARBA00004613"/>
    </source>
</evidence>
<dbReference type="InterPro" id="IPR001444">
    <property type="entry name" value="Flag_bb_rod_N"/>
</dbReference>
<evidence type="ECO:0000256" key="4">
    <source>
        <dbReference type="ARBA" id="ARBA00016244"/>
    </source>
</evidence>
<evidence type="ECO:0000256" key="6">
    <source>
        <dbReference type="ARBA" id="ARBA00023143"/>
    </source>
</evidence>
<feature type="domain" description="Flagellar hook-associated protein FlgK helical" evidence="9">
    <location>
        <begin position="102"/>
        <end position="357"/>
    </location>
</feature>
<keyword evidence="10" id="KW-0966">Cell projection</keyword>
<organism evidence="10 11">
    <name type="scientific">Fictibacillus phosphorivorans</name>
    <dbReference type="NCBI Taxonomy" id="1221500"/>
    <lineage>
        <taxon>Bacteria</taxon>
        <taxon>Bacillati</taxon>
        <taxon>Bacillota</taxon>
        <taxon>Bacilli</taxon>
        <taxon>Bacillales</taxon>
        <taxon>Fictibacillaceae</taxon>
        <taxon>Fictibacillus</taxon>
    </lineage>
</organism>
<reference evidence="10 11" key="1">
    <citation type="submission" date="2016-04" db="EMBL/GenBank/DDBJ databases">
        <title>Complete genome sequence of Fictibacillus phosphorivorans G25-29, a strain toxic to nematodes.</title>
        <authorList>
            <person name="Zheng Z."/>
        </authorList>
    </citation>
    <scope>NUCLEOTIDE SEQUENCE [LARGE SCALE GENOMIC DNA]</scope>
    <source>
        <strain evidence="10 11">G25-29</strain>
    </source>
</reference>
<evidence type="ECO:0000259" key="9">
    <source>
        <dbReference type="Pfam" id="PF22638"/>
    </source>
</evidence>
<feature type="domain" description="Flagellar basal body rod protein N-terminal" evidence="7">
    <location>
        <begin position="8"/>
        <end position="37"/>
    </location>
</feature>
<dbReference type="RefSeq" id="WP_066398008.1">
    <property type="nucleotide sequence ID" value="NZ_CP015378.1"/>
</dbReference>
<name>A0A160IQ81_9BACL</name>
<comment type="subcellular location">
    <subcellularLocation>
        <location evidence="1">Bacterial flagellum</location>
    </subcellularLocation>
    <subcellularLocation>
        <location evidence="2">Secreted</location>
    </subcellularLocation>
</comment>